<proteinExistence type="predicted"/>
<protein>
    <submittedName>
        <fullName evidence="1">Uncharacterized protein</fullName>
    </submittedName>
</protein>
<accession>A0A3P7LTF0</accession>
<organism evidence="1 2">
    <name type="scientific">Dibothriocephalus latus</name>
    <name type="common">Fish tapeworm</name>
    <name type="synonym">Diphyllobothrium latum</name>
    <dbReference type="NCBI Taxonomy" id="60516"/>
    <lineage>
        <taxon>Eukaryota</taxon>
        <taxon>Metazoa</taxon>
        <taxon>Spiralia</taxon>
        <taxon>Lophotrochozoa</taxon>
        <taxon>Platyhelminthes</taxon>
        <taxon>Cestoda</taxon>
        <taxon>Eucestoda</taxon>
        <taxon>Diphyllobothriidea</taxon>
        <taxon>Diphyllobothriidae</taxon>
        <taxon>Dibothriocephalus</taxon>
    </lineage>
</organism>
<evidence type="ECO:0000313" key="1">
    <source>
        <dbReference type="EMBL" id="VDN20375.1"/>
    </source>
</evidence>
<dbReference type="EMBL" id="UYRU01070896">
    <property type="protein sequence ID" value="VDN20375.1"/>
    <property type="molecule type" value="Genomic_DNA"/>
</dbReference>
<name>A0A3P7LTF0_DIBLA</name>
<dbReference type="AlphaFoldDB" id="A0A3P7LTF0"/>
<keyword evidence="2" id="KW-1185">Reference proteome</keyword>
<evidence type="ECO:0000313" key="2">
    <source>
        <dbReference type="Proteomes" id="UP000281553"/>
    </source>
</evidence>
<sequence>MQTGPAAPERTYNLCTSYSDFRLAPPSENDMALYKRYASLEPLGVAPEKPVSGLMQGVNPASLKTYTDVVRLSRTGVCSVPYESFLIYVQTVREKGRLNC</sequence>
<dbReference type="Proteomes" id="UP000281553">
    <property type="component" value="Unassembled WGS sequence"/>
</dbReference>
<gene>
    <name evidence="1" type="ORF">DILT_LOCUS13606</name>
</gene>
<reference evidence="1 2" key="1">
    <citation type="submission" date="2018-11" db="EMBL/GenBank/DDBJ databases">
        <authorList>
            <consortium name="Pathogen Informatics"/>
        </authorList>
    </citation>
    <scope>NUCLEOTIDE SEQUENCE [LARGE SCALE GENOMIC DNA]</scope>
</reference>